<evidence type="ECO:0000313" key="3">
    <source>
        <dbReference type="Proteomes" id="UP001230188"/>
    </source>
</evidence>
<dbReference type="EMBL" id="JAQMWT010000350">
    <property type="protein sequence ID" value="KAJ8603492.1"/>
    <property type="molecule type" value="Genomic_DNA"/>
</dbReference>
<dbReference type="Proteomes" id="UP001230188">
    <property type="component" value="Unassembled WGS sequence"/>
</dbReference>
<evidence type="ECO:0000313" key="2">
    <source>
        <dbReference type="EMBL" id="KAJ8603492.1"/>
    </source>
</evidence>
<reference evidence="2" key="1">
    <citation type="submission" date="2023-01" db="EMBL/GenBank/DDBJ databases">
        <title>Metagenome sequencing of chrysophaentin producing Chrysophaeum taylorii.</title>
        <authorList>
            <person name="Davison J."/>
            <person name="Bewley C."/>
        </authorList>
    </citation>
    <scope>NUCLEOTIDE SEQUENCE</scope>
    <source>
        <strain evidence="2">NIES-1699</strain>
    </source>
</reference>
<organism evidence="2 3">
    <name type="scientific">Chrysophaeum taylorii</name>
    <dbReference type="NCBI Taxonomy" id="2483200"/>
    <lineage>
        <taxon>Eukaryota</taxon>
        <taxon>Sar</taxon>
        <taxon>Stramenopiles</taxon>
        <taxon>Ochrophyta</taxon>
        <taxon>Pelagophyceae</taxon>
        <taxon>Pelagomonadales</taxon>
        <taxon>Pelagomonadaceae</taxon>
        <taxon>Chrysophaeum</taxon>
    </lineage>
</organism>
<dbReference type="CDD" id="cd02440">
    <property type="entry name" value="AdoMet_MTases"/>
    <property type="match status" value="1"/>
</dbReference>
<comment type="caution">
    <text evidence="2">The sequence shown here is derived from an EMBL/GenBank/DDBJ whole genome shotgun (WGS) entry which is preliminary data.</text>
</comment>
<keyword evidence="3" id="KW-1185">Reference proteome</keyword>
<dbReference type="Pfam" id="PF08241">
    <property type="entry name" value="Methyltransf_11"/>
    <property type="match status" value="1"/>
</dbReference>
<proteinExistence type="predicted"/>
<dbReference type="InterPro" id="IPR029063">
    <property type="entry name" value="SAM-dependent_MTases_sf"/>
</dbReference>
<dbReference type="AlphaFoldDB" id="A0AAD7XIX2"/>
<dbReference type="InterPro" id="IPR013216">
    <property type="entry name" value="Methyltransf_11"/>
</dbReference>
<protein>
    <recommendedName>
        <fullName evidence="1">Methyltransferase type 11 domain-containing protein</fullName>
    </recommendedName>
</protein>
<dbReference type="GO" id="GO:0008757">
    <property type="term" value="F:S-adenosylmethionine-dependent methyltransferase activity"/>
    <property type="evidence" value="ECO:0007669"/>
    <property type="project" value="InterPro"/>
</dbReference>
<dbReference type="Gene3D" id="3.40.50.150">
    <property type="entry name" value="Vaccinia Virus protein VP39"/>
    <property type="match status" value="1"/>
</dbReference>
<sequence>MNAEAWRDREVRGLHVGSGLSLPVGALNTDIEGIAVPGSGQSTPTEPLVAIDVAGEKRRYFLQHDARQPFPLAPGSFDWVFAEHFVEHVPRRDAVRFLQEARRLVSKKGGVLRITTPDLSKYVDGYRDAVFLRSRRDEMTTGPMETKNSHLRATGASILNDLFRSYGHANGYIYDFDELLAIAEEAGILAPDGDCVAEDTDFGLSSRIPHVAEGLDDPLKAHESLYVDFVCGR</sequence>
<feature type="domain" description="Methyltransferase type 11" evidence="1">
    <location>
        <begin position="60"/>
        <end position="109"/>
    </location>
</feature>
<evidence type="ECO:0000259" key="1">
    <source>
        <dbReference type="Pfam" id="PF08241"/>
    </source>
</evidence>
<gene>
    <name evidence="2" type="ORF">CTAYLR_005095</name>
</gene>
<dbReference type="SUPFAM" id="SSF53335">
    <property type="entry name" value="S-adenosyl-L-methionine-dependent methyltransferases"/>
    <property type="match status" value="1"/>
</dbReference>
<name>A0AAD7XIX2_9STRA</name>
<accession>A0AAD7XIX2</accession>